<dbReference type="Pfam" id="PF00437">
    <property type="entry name" value="T2SSE"/>
    <property type="match status" value="1"/>
</dbReference>
<dbReference type="InterPro" id="IPR027417">
    <property type="entry name" value="P-loop_NTPase"/>
</dbReference>
<gene>
    <name evidence="5" type="ORF">ENS29_16775</name>
</gene>
<dbReference type="GO" id="GO:0016887">
    <property type="term" value="F:ATP hydrolysis activity"/>
    <property type="evidence" value="ECO:0007669"/>
    <property type="project" value="TreeGrafter"/>
</dbReference>
<dbReference type="InterPro" id="IPR037257">
    <property type="entry name" value="T2SS_E_N_sf"/>
</dbReference>
<keyword evidence="2" id="KW-0547">Nucleotide-binding</keyword>
<dbReference type="InterPro" id="IPR007831">
    <property type="entry name" value="T2SS_GspE_N"/>
</dbReference>
<comment type="caution">
    <text evidence="5">The sequence shown here is derived from an EMBL/GenBank/DDBJ whole genome shotgun (WGS) entry which is preliminary data.</text>
</comment>
<organism evidence="5">
    <name type="scientific">Desulfatirhabdium butyrativorans</name>
    <dbReference type="NCBI Taxonomy" id="340467"/>
    <lineage>
        <taxon>Bacteria</taxon>
        <taxon>Pseudomonadati</taxon>
        <taxon>Thermodesulfobacteriota</taxon>
        <taxon>Desulfobacteria</taxon>
        <taxon>Desulfobacterales</taxon>
        <taxon>Desulfatirhabdiaceae</taxon>
        <taxon>Desulfatirhabdium</taxon>
    </lineage>
</organism>
<dbReference type="PANTHER" id="PTHR30258">
    <property type="entry name" value="TYPE II SECRETION SYSTEM PROTEIN GSPE-RELATED"/>
    <property type="match status" value="1"/>
</dbReference>
<dbReference type="CDD" id="cd01129">
    <property type="entry name" value="PulE-GspE-like"/>
    <property type="match status" value="1"/>
</dbReference>
<dbReference type="InterPro" id="IPR019734">
    <property type="entry name" value="TPR_rpt"/>
</dbReference>
<proteinExistence type="inferred from homology"/>
<dbReference type="SUPFAM" id="SSF160246">
    <property type="entry name" value="EspE N-terminal domain-like"/>
    <property type="match status" value="1"/>
</dbReference>
<dbReference type="EMBL" id="DSUH01000380">
    <property type="protein sequence ID" value="HGU34479.1"/>
    <property type="molecule type" value="Genomic_DNA"/>
</dbReference>
<evidence type="ECO:0000256" key="2">
    <source>
        <dbReference type="ARBA" id="ARBA00022741"/>
    </source>
</evidence>
<evidence type="ECO:0000259" key="4">
    <source>
        <dbReference type="PROSITE" id="PS00662"/>
    </source>
</evidence>
<dbReference type="Gene3D" id="3.30.300.160">
    <property type="entry name" value="Type II secretion system, protein E, N-terminal domain"/>
    <property type="match status" value="1"/>
</dbReference>
<dbReference type="GO" id="GO:0005886">
    <property type="term" value="C:plasma membrane"/>
    <property type="evidence" value="ECO:0007669"/>
    <property type="project" value="TreeGrafter"/>
</dbReference>
<accession>A0A7C4RUQ3</accession>
<evidence type="ECO:0000313" key="5">
    <source>
        <dbReference type="EMBL" id="HGU34479.1"/>
    </source>
</evidence>
<evidence type="ECO:0000256" key="3">
    <source>
        <dbReference type="ARBA" id="ARBA00022840"/>
    </source>
</evidence>
<sequence>MDKAAVAAKMREAQVYHEMGLFEESLKLCNELLQQAKSIDPSDVEALLNRAADARRRLQEMEAEPVGNGSFSTKEIAILQQNLQQETRTEEILDSAAALMELGLYPQAGAAYEKAFHQEPENPDILKRYFECLIKWMTPRKAVETLIACIQKGTGADASKAGLMVVLAEILEAHDQKDIAVEVLKTAMSLDPGNARIDAKIRSLTVLTAPGSRYDLLLEKRLITPSQLQRALVISQKTRKSVETVLMEEFQVPKDAIGESLSRFYGCPFKAFDPQTLLPKEICRSLKKSFLLHDNWVPIRWSQHTIDILVDDPKDIRKTDHIKALIKIQNIRLMVGIREDIERYIHLLFDESTFSSAEDAIDLESLVPDISFDEETEPEEELASLDENASQVVRLVDQILVTAYRQNVSDIHIEPSDVTKKTGIRFRMDGVCQEYLKVPNTMARGILSRIKILANLDISERRLPQDGKIVFKRKGIPPFELRVATIPTAGGWEDAVLRILAKAGAMPLDKMGLNERNFRLLKKIISQPYGLVLVVGPTGSGKTTTLHAALGHINKPGIKIWTAEDPVEITQAGLRQVEVKPRIGLDFARVMRSFLRADPDVIMIGEMRDEETASIGIEASLTGHLVFSTLHTNSAPETVTRLLDMGMNPLNFSDAFLGVLAQRLVRTLCRQCKEAYHPGVEEFEDIVSSYGPEDFAKTGIVYSKDLVLYRPKGCEACSGNGYKGRMGIHELMEGTPEIKRLIKRKAPTEELLERAKAEGMTTLKQDGITKVFQGLTDIREVHRVCIA</sequence>
<dbReference type="AlphaFoldDB" id="A0A7C4RUQ3"/>
<dbReference type="SUPFAM" id="SSF52540">
    <property type="entry name" value="P-loop containing nucleoside triphosphate hydrolases"/>
    <property type="match status" value="1"/>
</dbReference>
<reference evidence="5" key="1">
    <citation type="journal article" date="2020" name="mSystems">
        <title>Genome- and Community-Level Interaction Insights into Carbon Utilization and Element Cycling Functions of Hydrothermarchaeota in Hydrothermal Sediment.</title>
        <authorList>
            <person name="Zhou Z."/>
            <person name="Liu Y."/>
            <person name="Xu W."/>
            <person name="Pan J."/>
            <person name="Luo Z.H."/>
            <person name="Li M."/>
        </authorList>
    </citation>
    <scope>NUCLEOTIDE SEQUENCE [LARGE SCALE GENOMIC DNA]</scope>
    <source>
        <strain evidence="5">SpSt-477</strain>
    </source>
</reference>
<dbReference type="FunFam" id="3.40.50.300:FF:000398">
    <property type="entry name" value="Type IV pilus assembly ATPase PilB"/>
    <property type="match status" value="1"/>
</dbReference>
<dbReference type="InterPro" id="IPR003593">
    <property type="entry name" value="AAA+_ATPase"/>
</dbReference>
<evidence type="ECO:0000256" key="1">
    <source>
        <dbReference type="ARBA" id="ARBA00006611"/>
    </source>
</evidence>
<protein>
    <submittedName>
        <fullName evidence="5">Type II/IV secretion system protein</fullName>
    </submittedName>
</protein>
<comment type="similarity">
    <text evidence="1">Belongs to the GSP E family.</text>
</comment>
<dbReference type="PROSITE" id="PS00662">
    <property type="entry name" value="T2SP_E"/>
    <property type="match status" value="1"/>
</dbReference>
<name>A0A7C4RUQ3_9BACT</name>
<keyword evidence="3" id="KW-0067">ATP-binding</keyword>
<dbReference type="PANTHER" id="PTHR30258:SF1">
    <property type="entry name" value="PROTEIN TRANSPORT PROTEIN HOFB HOMOLOG"/>
    <property type="match status" value="1"/>
</dbReference>
<dbReference type="Gene3D" id="3.30.450.90">
    <property type="match status" value="1"/>
</dbReference>
<dbReference type="Gene3D" id="1.25.40.10">
    <property type="entry name" value="Tetratricopeptide repeat domain"/>
    <property type="match status" value="1"/>
</dbReference>
<dbReference type="SMART" id="SM00028">
    <property type="entry name" value="TPR"/>
    <property type="match status" value="3"/>
</dbReference>
<dbReference type="Pfam" id="PF05157">
    <property type="entry name" value="MshEN"/>
    <property type="match status" value="1"/>
</dbReference>
<feature type="domain" description="Bacterial type II secretion system protein E" evidence="4">
    <location>
        <begin position="595"/>
        <end position="609"/>
    </location>
</feature>
<dbReference type="InterPro" id="IPR001482">
    <property type="entry name" value="T2SS/T4SS_dom"/>
</dbReference>
<dbReference type="SMART" id="SM00382">
    <property type="entry name" value="AAA"/>
    <property type="match status" value="1"/>
</dbReference>
<dbReference type="GO" id="GO:0005524">
    <property type="term" value="F:ATP binding"/>
    <property type="evidence" value="ECO:0007669"/>
    <property type="project" value="UniProtKB-KW"/>
</dbReference>
<dbReference type="SUPFAM" id="SSF48452">
    <property type="entry name" value="TPR-like"/>
    <property type="match status" value="1"/>
</dbReference>
<dbReference type="InterPro" id="IPR011990">
    <property type="entry name" value="TPR-like_helical_dom_sf"/>
</dbReference>
<dbReference type="Gene3D" id="3.40.50.300">
    <property type="entry name" value="P-loop containing nucleotide triphosphate hydrolases"/>
    <property type="match status" value="1"/>
</dbReference>